<evidence type="ECO:0000259" key="11">
    <source>
        <dbReference type="PROSITE" id="PS50885"/>
    </source>
</evidence>
<comment type="subcellular location">
    <subcellularLocation>
        <location evidence="2">Membrane</location>
    </subcellularLocation>
</comment>
<evidence type="ECO:0000256" key="3">
    <source>
        <dbReference type="ARBA" id="ARBA00012438"/>
    </source>
</evidence>
<keyword evidence="6 12" id="KW-0418">Kinase</keyword>
<evidence type="ECO:0000256" key="2">
    <source>
        <dbReference type="ARBA" id="ARBA00004370"/>
    </source>
</evidence>
<dbReference type="InterPro" id="IPR004358">
    <property type="entry name" value="Sig_transdc_His_kin-like_C"/>
</dbReference>
<keyword evidence="9" id="KW-1133">Transmembrane helix</keyword>
<feature type="transmembrane region" description="Helical" evidence="9">
    <location>
        <begin position="20"/>
        <end position="41"/>
    </location>
</feature>
<evidence type="ECO:0000313" key="12">
    <source>
        <dbReference type="EMBL" id="HIU26366.1"/>
    </source>
</evidence>
<dbReference type="CDD" id="cd06225">
    <property type="entry name" value="HAMP"/>
    <property type="match status" value="1"/>
</dbReference>
<keyword evidence="8 9" id="KW-0472">Membrane</keyword>
<feature type="domain" description="HAMP" evidence="11">
    <location>
        <begin position="82"/>
        <end position="138"/>
    </location>
</feature>
<dbReference type="SMART" id="SM00304">
    <property type="entry name" value="HAMP"/>
    <property type="match status" value="1"/>
</dbReference>
<dbReference type="GO" id="GO:0000155">
    <property type="term" value="F:phosphorelay sensor kinase activity"/>
    <property type="evidence" value="ECO:0007669"/>
    <property type="project" value="InterPro"/>
</dbReference>
<gene>
    <name evidence="12" type="ORF">IAC50_07745</name>
</gene>
<feature type="domain" description="Histidine kinase" evidence="10">
    <location>
        <begin position="146"/>
        <end position="360"/>
    </location>
</feature>
<comment type="caution">
    <text evidence="12">The sequence shown here is derived from an EMBL/GenBank/DDBJ whole genome shotgun (WGS) entry which is preliminary data.</text>
</comment>
<protein>
    <recommendedName>
        <fullName evidence="3">histidine kinase</fullName>
        <ecNumber evidence="3">2.7.13.3</ecNumber>
    </recommendedName>
</protein>
<dbReference type="InterPro" id="IPR005467">
    <property type="entry name" value="His_kinase_dom"/>
</dbReference>
<dbReference type="GO" id="GO:0016020">
    <property type="term" value="C:membrane"/>
    <property type="evidence" value="ECO:0007669"/>
    <property type="project" value="UniProtKB-SubCell"/>
</dbReference>
<evidence type="ECO:0000256" key="9">
    <source>
        <dbReference type="SAM" id="Phobius"/>
    </source>
</evidence>
<evidence type="ECO:0000256" key="5">
    <source>
        <dbReference type="ARBA" id="ARBA00022679"/>
    </source>
</evidence>
<evidence type="ECO:0000256" key="4">
    <source>
        <dbReference type="ARBA" id="ARBA00022553"/>
    </source>
</evidence>
<dbReference type="SMART" id="SM00387">
    <property type="entry name" value="HATPase_c"/>
    <property type="match status" value="1"/>
</dbReference>
<dbReference type="InterPro" id="IPR003660">
    <property type="entry name" value="HAMP_dom"/>
</dbReference>
<dbReference type="SUPFAM" id="SSF47384">
    <property type="entry name" value="Homodimeric domain of signal transducing histidine kinase"/>
    <property type="match status" value="1"/>
</dbReference>
<dbReference type="PANTHER" id="PTHR43711:SF26">
    <property type="entry name" value="SENSOR HISTIDINE KINASE RCSC"/>
    <property type="match status" value="1"/>
</dbReference>
<dbReference type="CDD" id="cd00082">
    <property type="entry name" value="HisKA"/>
    <property type="match status" value="1"/>
</dbReference>
<evidence type="ECO:0000259" key="10">
    <source>
        <dbReference type="PROSITE" id="PS50109"/>
    </source>
</evidence>
<evidence type="ECO:0000256" key="6">
    <source>
        <dbReference type="ARBA" id="ARBA00022777"/>
    </source>
</evidence>
<dbReference type="PROSITE" id="PS50109">
    <property type="entry name" value="HIS_KIN"/>
    <property type="match status" value="1"/>
</dbReference>
<dbReference type="PANTHER" id="PTHR43711">
    <property type="entry name" value="TWO-COMPONENT HISTIDINE KINASE"/>
    <property type="match status" value="1"/>
</dbReference>
<dbReference type="FunFam" id="1.10.287.130:FF:000001">
    <property type="entry name" value="Two-component sensor histidine kinase"/>
    <property type="match status" value="1"/>
</dbReference>
<dbReference type="Gene3D" id="1.10.287.130">
    <property type="match status" value="1"/>
</dbReference>
<dbReference type="InterPro" id="IPR003661">
    <property type="entry name" value="HisK_dim/P_dom"/>
</dbReference>
<reference evidence="12" key="1">
    <citation type="submission" date="2020-10" db="EMBL/GenBank/DDBJ databases">
        <authorList>
            <person name="Gilroy R."/>
        </authorList>
    </citation>
    <scope>NUCLEOTIDE SEQUENCE</scope>
    <source>
        <strain evidence="12">ChiHcec3-6078</strain>
    </source>
</reference>
<keyword evidence="9" id="KW-0812">Transmembrane</keyword>
<evidence type="ECO:0000313" key="13">
    <source>
        <dbReference type="Proteomes" id="UP000824090"/>
    </source>
</evidence>
<accession>A0A9D1I1B5</accession>
<dbReference type="PROSITE" id="PS50885">
    <property type="entry name" value="HAMP"/>
    <property type="match status" value="1"/>
</dbReference>
<dbReference type="Pfam" id="PF00512">
    <property type="entry name" value="HisKA"/>
    <property type="match status" value="1"/>
</dbReference>
<evidence type="ECO:0000256" key="1">
    <source>
        <dbReference type="ARBA" id="ARBA00000085"/>
    </source>
</evidence>
<proteinExistence type="predicted"/>
<dbReference type="SMART" id="SM00388">
    <property type="entry name" value="HisKA"/>
    <property type="match status" value="1"/>
</dbReference>
<dbReference type="SUPFAM" id="SSF158472">
    <property type="entry name" value="HAMP domain-like"/>
    <property type="match status" value="1"/>
</dbReference>
<dbReference type="FunFam" id="3.30.565.10:FF:000006">
    <property type="entry name" value="Sensor histidine kinase WalK"/>
    <property type="match status" value="1"/>
</dbReference>
<dbReference type="AlphaFoldDB" id="A0A9D1I1B5"/>
<dbReference type="Gene3D" id="6.10.340.10">
    <property type="match status" value="1"/>
</dbReference>
<organism evidence="12 13">
    <name type="scientific">Candidatus Allocopromorpha excrementigallinarum</name>
    <dbReference type="NCBI Taxonomy" id="2840742"/>
    <lineage>
        <taxon>Bacteria</taxon>
        <taxon>Bacillati</taxon>
        <taxon>Bacillota</taxon>
        <taxon>Clostridia</taxon>
        <taxon>Eubacteriales</taxon>
        <taxon>Eubacteriaceae</taxon>
        <taxon>Eubacteriaceae incertae sedis</taxon>
        <taxon>Candidatus Allocopromorpha</taxon>
    </lineage>
</organism>
<keyword evidence="4" id="KW-0597">Phosphoprotein</keyword>
<dbReference type="EC" id="2.7.13.3" evidence="3"/>
<dbReference type="SUPFAM" id="SSF55874">
    <property type="entry name" value="ATPase domain of HSP90 chaperone/DNA topoisomerase II/histidine kinase"/>
    <property type="match status" value="1"/>
</dbReference>
<dbReference type="InterPro" id="IPR050736">
    <property type="entry name" value="Sensor_HK_Regulatory"/>
</dbReference>
<dbReference type="Gene3D" id="3.30.565.10">
    <property type="entry name" value="Histidine kinase-like ATPase, C-terminal domain"/>
    <property type="match status" value="1"/>
</dbReference>
<comment type="catalytic activity">
    <reaction evidence="1">
        <text>ATP + protein L-histidine = ADP + protein N-phospho-L-histidine.</text>
        <dbReference type="EC" id="2.7.13.3"/>
    </reaction>
</comment>
<dbReference type="InterPro" id="IPR036097">
    <property type="entry name" value="HisK_dim/P_sf"/>
</dbReference>
<name>A0A9D1I1B5_9FIRM</name>
<dbReference type="InterPro" id="IPR003594">
    <property type="entry name" value="HATPase_dom"/>
</dbReference>
<dbReference type="PRINTS" id="PR00344">
    <property type="entry name" value="BCTRLSENSOR"/>
</dbReference>
<dbReference type="Pfam" id="PF02518">
    <property type="entry name" value="HATPase_c"/>
    <property type="match status" value="1"/>
</dbReference>
<evidence type="ECO:0000256" key="8">
    <source>
        <dbReference type="ARBA" id="ARBA00023136"/>
    </source>
</evidence>
<evidence type="ECO:0000256" key="7">
    <source>
        <dbReference type="ARBA" id="ARBA00023012"/>
    </source>
</evidence>
<dbReference type="CDD" id="cd00075">
    <property type="entry name" value="HATPase"/>
    <property type="match status" value="1"/>
</dbReference>
<reference evidence="12" key="2">
    <citation type="journal article" date="2021" name="PeerJ">
        <title>Extensive microbial diversity within the chicken gut microbiome revealed by metagenomics and culture.</title>
        <authorList>
            <person name="Gilroy R."/>
            <person name="Ravi A."/>
            <person name="Getino M."/>
            <person name="Pursley I."/>
            <person name="Horton D.L."/>
            <person name="Alikhan N.F."/>
            <person name="Baker D."/>
            <person name="Gharbi K."/>
            <person name="Hall N."/>
            <person name="Watson M."/>
            <person name="Adriaenssens E.M."/>
            <person name="Foster-Nyarko E."/>
            <person name="Jarju S."/>
            <person name="Secka A."/>
            <person name="Antonio M."/>
            <person name="Oren A."/>
            <person name="Chaudhuri R.R."/>
            <person name="La Ragione R."/>
            <person name="Hildebrand F."/>
            <person name="Pallen M.J."/>
        </authorList>
    </citation>
    <scope>NUCLEOTIDE SEQUENCE</scope>
    <source>
        <strain evidence="12">ChiHcec3-6078</strain>
    </source>
</reference>
<feature type="transmembrane region" description="Helical" evidence="9">
    <location>
        <begin position="61"/>
        <end position="82"/>
    </location>
</feature>
<dbReference type="Proteomes" id="UP000824090">
    <property type="component" value="Unassembled WGS sequence"/>
</dbReference>
<dbReference type="EMBL" id="DVMP01000142">
    <property type="protein sequence ID" value="HIU26366.1"/>
    <property type="molecule type" value="Genomic_DNA"/>
</dbReference>
<sequence>MKEKRNEGRKRRLIFLQRYVTFFLLMAAVITCCMILFLRTMQEVTGLSLEEGDIQLAAKMTFLNIVFLSLVCTAIDGIRHVLTVDRPVKQIIRTAERIMEGDFSARVPRIHSIDLGDGLDVIGKHMNIMAEELSGMETLRADFIANVSHELKTPLAVIQNYGTMLQQRELPEEKRVEYAEAITESSKRLANLISNILKLNKLENQQIFPEKEVFDLGEQLCLCLLGFEGSWEEKRLEIETDIEEGVCVESDAELLSLVWNNLISNAIKFTEPEGRISLSLKKEGDMAVIKVGDTGCGISRDVGPHIFEKFYQGDASRATGGNGLGLALVKRVMDIVEGDISVESQVGEGSEFTVKIRRKTDAAN</sequence>
<dbReference type="InterPro" id="IPR036890">
    <property type="entry name" value="HATPase_C_sf"/>
</dbReference>
<keyword evidence="7" id="KW-0902">Two-component regulatory system</keyword>
<keyword evidence="5" id="KW-0808">Transferase</keyword>